<dbReference type="PANTHER" id="PTHR35895">
    <property type="entry name" value="CHROMOSOME 16, WHOLE GENOME SHOTGUN SEQUENCE"/>
    <property type="match status" value="1"/>
</dbReference>
<accession>A0A9W6YD51</accession>
<evidence type="ECO:0000313" key="1">
    <source>
        <dbReference type="EMBL" id="GMF64531.1"/>
    </source>
</evidence>
<dbReference type="InterPro" id="IPR022185">
    <property type="entry name" value="DUF3712"/>
</dbReference>
<dbReference type="Pfam" id="PF12505">
    <property type="entry name" value="DUF3712"/>
    <property type="match status" value="2"/>
</dbReference>
<protein>
    <submittedName>
        <fullName evidence="1">Unnamed protein product</fullName>
    </submittedName>
</protein>
<name>A0A9W6YD51_9STRA</name>
<dbReference type="GO" id="GO:0016020">
    <property type="term" value="C:membrane"/>
    <property type="evidence" value="ECO:0007669"/>
    <property type="project" value="TreeGrafter"/>
</dbReference>
<sequence length="1148" mass="124594">MAEDELELDLDERLAAQQPLLGLHEDRYAPKRPTTPWYRRRLVTVTGGVLLLSTLSYLIVSSQISRIATKAIKDTVMHIERMDLSRPEPHAVTLNLSLSLMAASPFPATVEPAKFSIEYHGAEVGTFWSPTMKISHGVNDQAFPNSTLAITDKKAWDQFAGDMMRLPKVQYEISSTLNIHVRLLGGLVRLSASDIPLKKTMKFKGMDGLRDMQIAQVDMDHSTQEKVLASIKTCIRNPSITTIRPVGALCLNAYYPALAKDTMVAHLTTLADTSLPVANDQPSHPYCASLSENMSKGYNLLELQGEMLGTNPEAISGLITKYLSNVSAALTVVTCEPQATSVELYNEAMKNLTIESSLPPQKDPLVGGMFFRGISLHAPEEGKANQLLKLDTAVLVEATSPLGPNSALTITDVHMNVSLDGADVVLGTLSTVSVDIIDGRLVGQSNISVECLTELRFAERGKAFGRFVRASVVNEKIPLTLAGRTLMLSGLPLRITTWLNGMNDFKDVIVKSFSLPGTGSADDEEPIQTNIEIRNPSVFSVSLGKLTMDLSLNAPREKFGTLQGTMNLSPGSNKLEMAGRLKPLKDTLGQVSDAVAGFFSRYLRGNSSLVVVEITGTQYAGCVWMQEALVGLTIGTSFPGVKKGFHMISNIKMNQLDVIFDEAPPGERGPTTNTRMQVRTDMKAKVKMPASIDIPLKISNVSVALTLENGNGRHLGSLVASRENCKFNQTDDGAFRLNMSHFYSINFDGYEEVSEMSGFIEDLLTKNGSIMMQLASDIRGNQGAFPDVETRMGVLALSNIPVEGEPLIPAMDSFRHPPVKVLNVDILQGSKSAMVMTMEFSLQNPSIVQTTLGSLVLDVFFEDTRMGSAKISDFSLNCCGKATVLTGIFEYNPRAADFDTAERFLSNFVSGYFTHGAAQEIAIKGSAKSTSLDLLQPAMKNLLIPSKLPTLAELFPATPTLVTSSLLYIPSLFHLTQIPTSLELRNPFSESITVTMVDLELYPCEDQVLGKCKNKASFVAVAYGVLHYIVLGEDGKLTCKKYFAESLARFAPAVFQPIFIPASTNGCFSCCQGSHCADHVSLCPRALVGQCMSADVQSFLSPEAIATIIHSLTGGLLMRVNGTIGASIGDYGTRLFYAQDGLLVTMAK</sequence>
<dbReference type="AlphaFoldDB" id="A0A9W6YD51"/>
<evidence type="ECO:0000313" key="2">
    <source>
        <dbReference type="Proteomes" id="UP001165083"/>
    </source>
</evidence>
<organism evidence="1 2">
    <name type="scientific">Phytophthora lilii</name>
    <dbReference type="NCBI Taxonomy" id="2077276"/>
    <lineage>
        <taxon>Eukaryota</taxon>
        <taxon>Sar</taxon>
        <taxon>Stramenopiles</taxon>
        <taxon>Oomycota</taxon>
        <taxon>Peronosporomycetes</taxon>
        <taxon>Peronosporales</taxon>
        <taxon>Peronosporaceae</taxon>
        <taxon>Phytophthora</taxon>
    </lineage>
</organism>
<comment type="caution">
    <text evidence="1">The sequence shown here is derived from an EMBL/GenBank/DDBJ whole genome shotgun (WGS) entry which is preliminary data.</text>
</comment>
<keyword evidence="2" id="KW-1185">Reference proteome</keyword>
<dbReference type="OrthoDB" id="10039566at2759"/>
<dbReference type="EMBL" id="BSXW01012417">
    <property type="protein sequence ID" value="GMF64531.1"/>
    <property type="molecule type" value="Genomic_DNA"/>
</dbReference>
<reference evidence="1" key="1">
    <citation type="submission" date="2023-04" db="EMBL/GenBank/DDBJ databases">
        <title>Phytophthora lilii NBRC 32176.</title>
        <authorList>
            <person name="Ichikawa N."/>
            <person name="Sato H."/>
            <person name="Tonouchi N."/>
        </authorList>
    </citation>
    <scope>NUCLEOTIDE SEQUENCE</scope>
    <source>
        <strain evidence="1">NBRC 32176</strain>
    </source>
</reference>
<dbReference type="PANTHER" id="PTHR35895:SF1">
    <property type="entry name" value="LIPID-BINDING SERUM GLYCOPROTEIN C-TERMINAL DOMAIN-CONTAINING PROTEIN"/>
    <property type="match status" value="1"/>
</dbReference>
<proteinExistence type="predicted"/>
<dbReference type="InterPro" id="IPR046368">
    <property type="entry name" value="Tag1"/>
</dbReference>
<gene>
    <name evidence="1" type="ORF">Plil01_001732200</name>
</gene>
<dbReference type="Proteomes" id="UP001165083">
    <property type="component" value="Unassembled WGS sequence"/>
</dbReference>